<reference evidence="2" key="1">
    <citation type="journal article" date="2020" name="Stud. Mycol.">
        <title>101 Dothideomycetes genomes: a test case for predicting lifestyles and emergence of pathogens.</title>
        <authorList>
            <person name="Haridas S."/>
            <person name="Albert R."/>
            <person name="Binder M."/>
            <person name="Bloem J."/>
            <person name="Labutti K."/>
            <person name="Salamov A."/>
            <person name="Andreopoulos B."/>
            <person name="Baker S."/>
            <person name="Barry K."/>
            <person name="Bills G."/>
            <person name="Bluhm B."/>
            <person name="Cannon C."/>
            <person name="Castanera R."/>
            <person name="Culley D."/>
            <person name="Daum C."/>
            <person name="Ezra D."/>
            <person name="Gonzalez J."/>
            <person name="Henrissat B."/>
            <person name="Kuo A."/>
            <person name="Liang C."/>
            <person name="Lipzen A."/>
            <person name="Lutzoni F."/>
            <person name="Magnuson J."/>
            <person name="Mondo S."/>
            <person name="Nolan M."/>
            <person name="Ohm R."/>
            <person name="Pangilinan J."/>
            <person name="Park H.-J."/>
            <person name="Ramirez L."/>
            <person name="Alfaro M."/>
            <person name="Sun H."/>
            <person name="Tritt A."/>
            <person name="Yoshinaga Y."/>
            <person name="Zwiers L.-H."/>
            <person name="Turgeon B."/>
            <person name="Goodwin S."/>
            <person name="Spatafora J."/>
            <person name="Crous P."/>
            <person name="Grigoriev I."/>
        </authorList>
    </citation>
    <scope>NUCLEOTIDE SEQUENCE</scope>
    <source>
        <strain evidence="2">CBS 207.26</strain>
    </source>
</reference>
<proteinExistence type="predicted"/>
<organism evidence="2 3">
    <name type="scientific">Zopfia rhizophila CBS 207.26</name>
    <dbReference type="NCBI Taxonomy" id="1314779"/>
    <lineage>
        <taxon>Eukaryota</taxon>
        <taxon>Fungi</taxon>
        <taxon>Dikarya</taxon>
        <taxon>Ascomycota</taxon>
        <taxon>Pezizomycotina</taxon>
        <taxon>Dothideomycetes</taxon>
        <taxon>Dothideomycetes incertae sedis</taxon>
        <taxon>Zopfiaceae</taxon>
        <taxon>Zopfia</taxon>
    </lineage>
</organism>
<protein>
    <submittedName>
        <fullName evidence="2">Uncharacterized protein</fullName>
    </submittedName>
</protein>
<evidence type="ECO:0000313" key="3">
    <source>
        <dbReference type="Proteomes" id="UP000800200"/>
    </source>
</evidence>
<dbReference type="AlphaFoldDB" id="A0A6A6DMX6"/>
<dbReference type="EMBL" id="ML994665">
    <property type="protein sequence ID" value="KAF2179579.1"/>
    <property type="molecule type" value="Genomic_DNA"/>
</dbReference>
<gene>
    <name evidence="2" type="ORF">K469DRAFT_300125</name>
</gene>
<evidence type="ECO:0000313" key="2">
    <source>
        <dbReference type="EMBL" id="KAF2179579.1"/>
    </source>
</evidence>
<evidence type="ECO:0000256" key="1">
    <source>
        <dbReference type="SAM" id="MobiDB-lite"/>
    </source>
</evidence>
<accession>A0A6A6DMX6</accession>
<feature type="region of interest" description="Disordered" evidence="1">
    <location>
        <begin position="1"/>
        <end position="20"/>
    </location>
</feature>
<sequence length="261" mass="30396">MLPKHAHAAMDMPDPTSRPISRQHSLLASFRSHQRCGKPRRLQAPCRPLHTPHLISQTPTYNPQYHTSPIFQAQSHKPHLAAHGIQITPSSAAADTRPHATHSSVDTVLLLTHYPSGLDTAAPVHPNPSKNSVSVLHYSLHADLAAGSLQFSLAGKLLLLVGWWRRNIPHLHRGRTHRFPSHRHRRLFFQGTNRRRWRWRKTLWWGMNRLRLLQRRCERSWSLLIWRRSHLRVWWAELQLVRSWWGIGLDRFSMAAAQEDY</sequence>
<keyword evidence="3" id="KW-1185">Reference proteome</keyword>
<dbReference type="Proteomes" id="UP000800200">
    <property type="component" value="Unassembled WGS sequence"/>
</dbReference>
<name>A0A6A6DMX6_9PEZI</name>